<dbReference type="Proteomes" id="UP001180020">
    <property type="component" value="Unassembled WGS sequence"/>
</dbReference>
<sequence length="223" mass="25270">MEDNYTSYLSSMYNIYRAAHVMFTGEENLERVGSFARRLLEMGASKMGREKTEYCYFAVAACLPDVRMVAAKSAILVVVANDFFDIEGSLEDLHILIESVQRWEGGGLSGHSKIIFDALNDLVDDVASKAFVQHGRDIRKRLHDPWKRAFESWMKEARWCQSGHVPSIGEYLKKEIEQGKLNMVSLYMKENPELGIHGSIADIQTDSGQHEERVFRTSIVGQG</sequence>
<organism evidence="4 5">
    <name type="scientific">Acorus calamus</name>
    <name type="common">Sweet flag</name>
    <dbReference type="NCBI Taxonomy" id="4465"/>
    <lineage>
        <taxon>Eukaryota</taxon>
        <taxon>Viridiplantae</taxon>
        <taxon>Streptophyta</taxon>
        <taxon>Embryophyta</taxon>
        <taxon>Tracheophyta</taxon>
        <taxon>Spermatophyta</taxon>
        <taxon>Magnoliopsida</taxon>
        <taxon>Liliopsida</taxon>
        <taxon>Acoraceae</taxon>
        <taxon>Acorus</taxon>
    </lineage>
</organism>
<gene>
    <name evidence="4" type="primary">LIS</name>
    <name evidence="4" type="ORF">QJS10_CPA09g01446</name>
</gene>
<comment type="caution">
    <text evidence="4">The sequence shown here is derived from an EMBL/GenBank/DDBJ whole genome shotgun (WGS) entry which is preliminary data.</text>
</comment>
<dbReference type="Gene3D" id="1.10.600.10">
    <property type="entry name" value="Farnesyl Diphosphate Synthase"/>
    <property type="match status" value="1"/>
</dbReference>
<dbReference type="InterPro" id="IPR008949">
    <property type="entry name" value="Isoprenoid_synthase_dom_sf"/>
</dbReference>
<dbReference type="GO" id="GO:0016102">
    <property type="term" value="P:diterpenoid biosynthetic process"/>
    <property type="evidence" value="ECO:0007669"/>
    <property type="project" value="TreeGrafter"/>
</dbReference>
<dbReference type="EMBL" id="JAUJYO010000009">
    <property type="protein sequence ID" value="KAK1309093.1"/>
    <property type="molecule type" value="Genomic_DNA"/>
</dbReference>
<dbReference type="GO" id="GO:0000287">
    <property type="term" value="F:magnesium ion binding"/>
    <property type="evidence" value="ECO:0007669"/>
    <property type="project" value="InterPro"/>
</dbReference>
<proteinExistence type="predicted"/>
<accession>A0AAV9E7X1</accession>
<dbReference type="InterPro" id="IPR050148">
    <property type="entry name" value="Terpene_synthase-like"/>
</dbReference>
<evidence type="ECO:0000313" key="4">
    <source>
        <dbReference type="EMBL" id="KAK1309093.1"/>
    </source>
</evidence>
<evidence type="ECO:0000256" key="2">
    <source>
        <dbReference type="ARBA" id="ARBA00022842"/>
    </source>
</evidence>
<dbReference type="GO" id="GO:0010333">
    <property type="term" value="F:terpene synthase activity"/>
    <property type="evidence" value="ECO:0007669"/>
    <property type="project" value="InterPro"/>
</dbReference>
<dbReference type="InterPro" id="IPR008930">
    <property type="entry name" value="Terpenoid_cyclase/PrenylTrfase"/>
</dbReference>
<protein>
    <submittedName>
        <fullName evidence="4">S-linalool synthase</fullName>
    </submittedName>
</protein>
<keyword evidence="2" id="KW-0460">Magnesium</keyword>
<reference evidence="4" key="2">
    <citation type="submission" date="2023-06" db="EMBL/GenBank/DDBJ databases">
        <authorList>
            <person name="Ma L."/>
            <person name="Liu K.-W."/>
            <person name="Li Z."/>
            <person name="Hsiao Y.-Y."/>
            <person name="Qi Y."/>
            <person name="Fu T."/>
            <person name="Tang G."/>
            <person name="Zhang D."/>
            <person name="Sun W.-H."/>
            <person name="Liu D.-K."/>
            <person name="Li Y."/>
            <person name="Chen G.-Z."/>
            <person name="Liu X.-D."/>
            <person name="Liao X.-Y."/>
            <person name="Jiang Y.-T."/>
            <person name="Yu X."/>
            <person name="Hao Y."/>
            <person name="Huang J."/>
            <person name="Zhao X.-W."/>
            <person name="Ke S."/>
            <person name="Chen Y.-Y."/>
            <person name="Wu W.-L."/>
            <person name="Hsu J.-L."/>
            <person name="Lin Y.-F."/>
            <person name="Huang M.-D."/>
            <person name="Li C.-Y."/>
            <person name="Huang L."/>
            <person name="Wang Z.-W."/>
            <person name="Zhao X."/>
            <person name="Zhong W.-Y."/>
            <person name="Peng D.-H."/>
            <person name="Ahmad S."/>
            <person name="Lan S."/>
            <person name="Zhang J.-S."/>
            <person name="Tsai W.-C."/>
            <person name="Van De Peer Y."/>
            <person name="Liu Z.-J."/>
        </authorList>
    </citation>
    <scope>NUCLEOTIDE SEQUENCE</scope>
    <source>
        <strain evidence="4">CP</strain>
        <tissue evidence="4">Leaves</tissue>
    </source>
</reference>
<evidence type="ECO:0000256" key="1">
    <source>
        <dbReference type="ARBA" id="ARBA00022723"/>
    </source>
</evidence>
<evidence type="ECO:0000313" key="5">
    <source>
        <dbReference type="Proteomes" id="UP001180020"/>
    </source>
</evidence>
<dbReference type="AlphaFoldDB" id="A0AAV9E7X1"/>
<dbReference type="Pfam" id="PF03936">
    <property type="entry name" value="Terpene_synth_C"/>
    <property type="match status" value="1"/>
</dbReference>
<reference evidence="4" key="1">
    <citation type="journal article" date="2023" name="Nat. Commun.">
        <title>Diploid and tetraploid genomes of Acorus and the evolution of monocots.</title>
        <authorList>
            <person name="Ma L."/>
            <person name="Liu K.W."/>
            <person name="Li Z."/>
            <person name="Hsiao Y.Y."/>
            <person name="Qi Y."/>
            <person name="Fu T."/>
            <person name="Tang G.D."/>
            <person name="Zhang D."/>
            <person name="Sun W.H."/>
            <person name="Liu D.K."/>
            <person name="Li Y."/>
            <person name="Chen G.Z."/>
            <person name="Liu X.D."/>
            <person name="Liao X.Y."/>
            <person name="Jiang Y.T."/>
            <person name="Yu X."/>
            <person name="Hao Y."/>
            <person name="Huang J."/>
            <person name="Zhao X.W."/>
            <person name="Ke S."/>
            <person name="Chen Y.Y."/>
            <person name="Wu W.L."/>
            <person name="Hsu J.L."/>
            <person name="Lin Y.F."/>
            <person name="Huang M.D."/>
            <person name="Li C.Y."/>
            <person name="Huang L."/>
            <person name="Wang Z.W."/>
            <person name="Zhao X."/>
            <person name="Zhong W.Y."/>
            <person name="Peng D.H."/>
            <person name="Ahmad S."/>
            <person name="Lan S."/>
            <person name="Zhang J.S."/>
            <person name="Tsai W.C."/>
            <person name="Van de Peer Y."/>
            <person name="Liu Z.J."/>
        </authorList>
    </citation>
    <scope>NUCLEOTIDE SEQUENCE</scope>
    <source>
        <strain evidence="4">CP</strain>
    </source>
</reference>
<dbReference type="InterPro" id="IPR005630">
    <property type="entry name" value="Terpene_synthase_metal-bd"/>
</dbReference>
<dbReference type="PANTHER" id="PTHR31739">
    <property type="entry name" value="ENT-COPALYL DIPHOSPHATE SYNTHASE, CHLOROPLASTIC"/>
    <property type="match status" value="1"/>
</dbReference>
<keyword evidence="5" id="KW-1185">Reference proteome</keyword>
<feature type="domain" description="Terpene synthase metal-binding" evidence="3">
    <location>
        <begin position="47"/>
        <end position="185"/>
    </location>
</feature>
<dbReference type="SUPFAM" id="SSF48239">
    <property type="entry name" value="Terpenoid cyclases/Protein prenyltransferases"/>
    <property type="match status" value="1"/>
</dbReference>
<keyword evidence="1" id="KW-0479">Metal-binding</keyword>
<name>A0AAV9E7X1_ACOCL</name>
<dbReference type="PANTHER" id="PTHR31739:SF25">
    <property type="entry name" value="(E,E)-GERANYLLINALOOL SYNTHASE"/>
    <property type="match status" value="1"/>
</dbReference>
<evidence type="ECO:0000259" key="3">
    <source>
        <dbReference type="Pfam" id="PF03936"/>
    </source>
</evidence>
<dbReference type="SUPFAM" id="SSF48576">
    <property type="entry name" value="Terpenoid synthases"/>
    <property type="match status" value="1"/>
</dbReference>